<dbReference type="AlphaFoldDB" id="A0A1H7ZFJ7"/>
<feature type="domain" description="Carrier" evidence="1">
    <location>
        <begin position="26"/>
        <end position="105"/>
    </location>
</feature>
<dbReference type="InterPro" id="IPR009081">
    <property type="entry name" value="PP-bd_ACP"/>
</dbReference>
<sequence>MESAKTVPVLFRRQILKNRGADSFFMTRAEIEQHILAVFRRNFEIENPRLDDNLREEHNFDSIDAIELLLEIEKMLGSELTQEEKKRAMDIRTISQICDYIEWLISVREAVPEP</sequence>
<proteinExistence type="predicted"/>
<evidence type="ECO:0000259" key="1">
    <source>
        <dbReference type="PROSITE" id="PS50075"/>
    </source>
</evidence>
<protein>
    <submittedName>
        <fullName evidence="2">Acyl carrier protein</fullName>
    </submittedName>
</protein>
<dbReference type="Proteomes" id="UP000198744">
    <property type="component" value="Unassembled WGS sequence"/>
</dbReference>
<organism evidence="2 3">
    <name type="scientific">Syntrophus gentianae</name>
    <dbReference type="NCBI Taxonomy" id="43775"/>
    <lineage>
        <taxon>Bacteria</taxon>
        <taxon>Pseudomonadati</taxon>
        <taxon>Thermodesulfobacteriota</taxon>
        <taxon>Syntrophia</taxon>
        <taxon>Syntrophales</taxon>
        <taxon>Syntrophaceae</taxon>
        <taxon>Syntrophus</taxon>
    </lineage>
</organism>
<accession>A0A1H7ZFJ7</accession>
<dbReference type="Pfam" id="PF00550">
    <property type="entry name" value="PP-binding"/>
    <property type="match status" value="1"/>
</dbReference>
<dbReference type="EMBL" id="FOBS01000023">
    <property type="protein sequence ID" value="SEM57065.1"/>
    <property type="molecule type" value="Genomic_DNA"/>
</dbReference>
<keyword evidence="3" id="KW-1185">Reference proteome</keyword>
<dbReference type="SUPFAM" id="SSF47336">
    <property type="entry name" value="ACP-like"/>
    <property type="match status" value="1"/>
</dbReference>
<reference evidence="2 3" key="1">
    <citation type="submission" date="2016-10" db="EMBL/GenBank/DDBJ databases">
        <authorList>
            <person name="de Groot N.N."/>
        </authorList>
    </citation>
    <scope>NUCLEOTIDE SEQUENCE [LARGE SCALE GENOMIC DNA]</scope>
    <source>
        <strain evidence="2 3">DSM 8423</strain>
    </source>
</reference>
<evidence type="ECO:0000313" key="3">
    <source>
        <dbReference type="Proteomes" id="UP000198744"/>
    </source>
</evidence>
<name>A0A1H7ZFJ7_9BACT</name>
<evidence type="ECO:0000313" key="2">
    <source>
        <dbReference type="EMBL" id="SEM57065.1"/>
    </source>
</evidence>
<gene>
    <name evidence="2" type="ORF">SAMN04489760_12310</name>
</gene>
<dbReference type="PROSITE" id="PS50075">
    <property type="entry name" value="CARRIER"/>
    <property type="match status" value="1"/>
</dbReference>
<dbReference type="Gene3D" id="1.10.1200.10">
    <property type="entry name" value="ACP-like"/>
    <property type="match status" value="1"/>
</dbReference>
<dbReference type="STRING" id="43775.SAMN04489760_12310"/>
<dbReference type="InterPro" id="IPR036736">
    <property type="entry name" value="ACP-like_sf"/>
</dbReference>